<name>A0A4Y2QM20_ARAVE</name>
<gene>
    <name evidence="1" type="ORF">AVEN_28230_1</name>
</gene>
<evidence type="ECO:0000313" key="1">
    <source>
        <dbReference type="EMBL" id="GBN64249.1"/>
    </source>
</evidence>
<protein>
    <submittedName>
        <fullName evidence="1">Uncharacterized protein</fullName>
    </submittedName>
</protein>
<sequence length="122" mass="13847">MHVKGLLPRDPSLVLGRSFGRRVLLKAQPRVGSRRAYGVALCFAARSYGGEFSRRGEGNSKVTVFWRNMRHAESIGNCCISHYSDKAVAMRATNLFYDNSVSDYHQIVKCWQEQMSLDTFLL</sequence>
<dbReference type="OrthoDB" id="7607518at2759"/>
<keyword evidence="2" id="KW-1185">Reference proteome</keyword>
<proteinExistence type="predicted"/>
<dbReference type="EMBL" id="BGPR01014221">
    <property type="protein sequence ID" value="GBN64249.1"/>
    <property type="molecule type" value="Genomic_DNA"/>
</dbReference>
<evidence type="ECO:0000313" key="2">
    <source>
        <dbReference type="Proteomes" id="UP000499080"/>
    </source>
</evidence>
<comment type="caution">
    <text evidence="1">The sequence shown here is derived from an EMBL/GenBank/DDBJ whole genome shotgun (WGS) entry which is preliminary data.</text>
</comment>
<accession>A0A4Y2QM20</accession>
<reference evidence="1 2" key="1">
    <citation type="journal article" date="2019" name="Sci. Rep.">
        <title>Orb-weaving spider Araneus ventricosus genome elucidates the spidroin gene catalogue.</title>
        <authorList>
            <person name="Kono N."/>
            <person name="Nakamura H."/>
            <person name="Ohtoshi R."/>
            <person name="Moran D.A.P."/>
            <person name="Shinohara A."/>
            <person name="Yoshida Y."/>
            <person name="Fujiwara M."/>
            <person name="Mori M."/>
            <person name="Tomita M."/>
            <person name="Arakawa K."/>
        </authorList>
    </citation>
    <scope>NUCLEOTIDE SEQUENCE [LARGE SCALE GENOMIC DNA]</scope>
</reference>
<dbReference type="AlphaFoldDB" id="A0A4Y2QM20"/>
<organism evidence="1 2">
    <name type="scientific">Araneus ventricosus</name>
    <name type="common">Orbweaver spider</name>
    <name type="synonym">Epeira ventricosa</name>
    <dbReference type="NCBI Taxonomy" id="182803"/>
    <lineage>
        <taxon>Eukaryota</taxon>
        <taxon>Metazoa</taxon>
        <taxon>Ecdysozoa</taxon>
        <taxon>Arthropoda</taxon>
        <taxon>Chelicerata</taxon>
        <taxon>Arachnida</taxon>
        <taxon>Araneae</taxon>
        <taxon>Araneomorphae</taxon>
        <taxon>Entelegynae</taxon>
        <taxon>Araneoidea</taxon>
        <taxon>Araneidae</taxon>
        <taxon>Araneus</taxon>
    </lineage>
</organism>
<dbReference type="Proteomes" id="UP000499080">
    <property type="component" value="Unassembled WGS sequence"/>
</dbReference>